<protein>
    <recommendedName>
        <fullName evidence="7">Adenosylmethionine-8-amino-7-oxononanoate aminotransferase</fullName>
        <ecNumber evidence="7">2.6.1.62</ecNumber>
    </recommendedName>
    <alternativeName>
        <fullName evidence="7">7,8-diamino-pelargonic acid aminotransferase</fullName>
        <shortName evidence="7">DAPA AT</shortName>
        <shortName evidence="7">DAPA aminotransferase</shortName>
    </alternativeName>
    <alternativeName>
        <fullName evidence="7">7,8-diaminononanoate synthase</fullName>
        <shortName evidence="7">DANS</shortName>
    </alternativeName>
    <alternativeName>
        <fullName evidence="7">Diaminopelargonic acid synthase</fullName>
    </alternativeName>
</protein>
<feature type="binding site" evidence="7">
    <location>
        <position position="406"/>
    </location>
    <ligand>
        <name>substrate</name>
    </ligand>
</feature>
<dbReference type="Proteomes" id="UP000058446">
    <property type="component" value="Chromosome"/>
</dbReference>
<dbReference type="Gene3D" id="3.90.1150.10">
    <property type="entry name" value="Aspartate Aminotransferase, domain 1"/>
    <property type="match status" value="1"/>
</dbReference>
<keyword evidence="6 7" id="KW-0663">Pyridoxal phosphate</keyword>
<comment type="pathway">
    <text evidence="7">Cofactor biosynthesis; biotin biosynthesis; 7,8-diaminononanoate from 8-amino-7-oxononanoate (SAM route): step 1/1.</text>
</comment>
<reference evidence="8 9" key="1">
    <citation type="submission" date="2013-10" db="EMBL/GenBank/DDBJ databases">
        <title>Complete genome sequence of Corynebacterium lactis DSM 45799(T), isolated from raw cow milk.</title>
        <authorList>
            <person name="Ruckert C."/>
            <person name="Albersmeier A."/>
            <person name="Lipski A."/>
            <person name="Kalinowski J."/>
        </authorList>
    </citation>
    <scope>NUCLEOTIDE SEQUENCE [LARGE SCALE GENOMIC DNA]</scope>
    <source>
        <strain evidence="8 9">RW2-5</strain>
    </source>
</reference>
<feature type="binding site" evidence="7">
    <location>
        <begin position="128"/>
        <end position="129"/>
    </location>
    <ligand>
        <name>pyridoxal 5'-phosphate</name>
        <dbReference type="ChEBI" id="CHEBI:597326"/>
    </ligand>
</feature>
<organism evidence="8 9">
    <name type="scientific">Corynebacterium lactis RW2-5</name>
    <dbReference type="NCBI Taxonomy" id="1408189"/>
    <lineage>
        <taxon>Bacteria</taxon>
        <taxon>Bacillati</taxon>
        <taxon>Actinomycetota</taxon>
        <taxon>Actinomycetes</taxon>
        <taxon>Mycobacteriales</taxon>
        <taxon>Corynebacteriaceae</taxon>
        <taxon>Corynebacterium</taxon>
    </lineage>
</organism>
<evidence type="ECO:0000256" key="2">
    <source>
        <dbReference type="ARBA" id="ARBA00022576"/>
    </source>
</evidence>
<dbReference type="GO" id="GO:0030170">
    <property type="term" value="F:pyridoxal phosphate binding"/>
    <property type="evidence" value="ECO:0007669"/>
    <property type="project" value="UniProtKB-UniRule"/>
</dbReference>
<comment type="subcellular location">
    <subcellularLocation>
        <location evidence="7">Cytoplasm</location>
    </subcellularLocation>
</comment>
<gene>
    <name evidence="7" type="primary">bioA</name>
    <name evidence="8" type="ORF">CLAC_06785</name>
</gene>
<dbReference type="UniPathway" id="UPA00078">
    <property type="reaction ID" value="UER00160"/>
</dbReference>
<dbReference type="InterPro" id="IPR015421">
    <property type="entry name" value="PyrdxlP-dep_Trfase_major"/>
</dbReference>
<keyword evidence="2 7" id="KW-0032">Aminotransferase</keyword>
<keyword evidence="3 7" id="KW-0808">Transferase</keyword>
<feature type="site" description="Participates in the substrate recognition with KAPA and in a stacking interaction with the adenine ring of SAM" evidence="7">
    <location>
        <position position="33"/>
    </location>
</feature>
<feature type="binding site" evidence="7">
    <location>
        <begin position="323"/>
        <end position="324"/>
    </location>
    <ligand>
        <name>pyridoxal 5'-phosphate</name>
        <dbReference type="ChEBI" id="CHEBI:597326"/>
    </ligand>
</feature>
<dbReference type="OrthoDB" id="9801052at2"/>
<keyword evidence="9" id="KW-1185">Reference proteome</keyword>
<comment type="catalytic activity">
    <reaction evidence="7">
        <text>(8S)-8-amino-7-oxononanoate + S-adenosyl-L-methionine = S-adenosyl-4-methylsulfanyl-2-oxobutanoate + (7R,8S)-7,8-diammoniononanoate</text>
        <dbReference type="Rhea" id="RHEA:16861"/>
        <dbReference type="ChEBI" id="CHEBI:16490"/>
        <dbReference type="ChEBI" id="CHEBI:59789"/>
        <dbReference type="ChEBI" id="CHEBI:149468"/>
        <dbReference type="ChEBI" id="CHEBI:149469"/>
        <dbReference type="EC" id="2.6.1.62"/>
    </reaction>
</comment>
<dbReference type="GO" id="GO:0009102">
    <property type="term" value="P:biotin biosynthetic process"/>
    <property type="evidence" value="ECO:0007669"/>
    <property type="project" value="UniProtKB-UniRule"/>
</dbReference>
<dbReference type="NCBIfam" id="TIGR00508">
    <property type="entry name" value="bioA"/>
    <property type="match status" value="1"/>
</dbReference>
<evidence type="ECO:0000256" key="4">
    <source>
        <dbReference type="ARBA" id="ARBA00022691"/>
    </source>
</evidence>
<evidence type="ECO:0000313" key="9">
    <source>
        <dbReference type="Proteomes" id="UP000058446"/>
    </source>
</evidence>
<dbReference type="InterPro" id="IPR005815">
    <property type="entry name" value="BioA"/>
</dbReference>
<dbReference type="NCBIfam" id="NF004624">
    <property type="entry name" value="PRK05964.1"/>
    <property type="match status" value="1"/>
</dbReference>
<dbReference type="PANTHER" id="PTHR42684:SF17">
    <property type="entry name" value="ADENOSYLMETHIONINE-8-AMINO-7-OXONONANOATE AMINOTRANSFERASE"/>
    <property type="match status" value="1"/>
</dbReference>
<dbReference type="Gene3D" id="3.40.640.10">
    <property type="entry name" value="Type I PLP-dependent aspartate aminotransferase-like (Major domain)"/>
    <property type="match status" value="1"/>
</dbReference>
<dbReference type="Pfam" id="PF00202">
    <property type="entry name" value="Aminotran_3"/>
    <property type="match status" value="1"/>
</dbReference>
<feature type="binding site" evidence="7">
    <location>
        <position position="161"/>
    </location>
    <ligand>
        <name>substrate</name>
    </ligand>
</feature>
<evidence type="ECO:0000256" key="5">
    <source>
        <dbReference type="ARBA" id="ARBA00022756"/>
    </source>
</evidence>
<dbReference type="EC" id="2.6.1.62" evidence="7"/>
<feature type="binding site" evidence="7">
    <location>
        <position position="322"/>
    </location>
    <ligand>
        <name>substrate</name>
    </ligand>
</feature>
<accession>A0A0K2H0B5</accession>
<dbReference type="CDD" id="cd00610">
    <property type="entry name" value="OAT_like"/>
    <property type="match status" value="1"/>
</dbReference>
<dbReference type="STRING" id="1408189.CLAC_06785"/>
<evidence type="ECO:0000313" key="8">
    <source>
        <dbReference type="EMBL" id="ALA67485.1"/>
    </source>
</evidence>
<dbReference type="PANTHER" id="PTHR42684">
    <property type="entry name" value="ADENOSYLMETHIONINE-8-AMINO-7-OXONONANOATE AMINOTRANSFERASE"/>
    <property type="match status" value="1"/>
</dbReference>
<dbReference type="FunFam" id="3.40.640.10:FF:000004">
    <property type="entry name" value="Acetylornithine aminotransferase"/>
    <property type="match status" value="1"/>
</dbReference>
<evidence type="ECO:0000256" key="1">
    <source>
        <dbReference type="ARBA" id="ARBA00001933"/>
    </source>
</evidence>
<evidence type="ECO:0000256" key="7">
    <source>
        <dbReference type="HAMAP-Rule" id="MF_00834"/>
    </source>
</evidence>
<comment type="cofactor">
    <cofactor evidence="1 7">
        <name>pyridoxal 5'-phosphate</name>
        <dbReference type="ChEBI" id="CHEBI:597326"/>
    </cofactor>
</comment>
<dbReference type="PATRIC" id="fig|1408189.4.peg.1353"/>
<evidence type="ECO:0000256" key="6">
    <source>
        <dbReference type="ARBA" id="ARBA00022898"/>
    </source>
</evidence>
<dbReference type="InterPro" id="IPR015424">
    <property type="entry name" value="PyrdxlP-dep_Trfase"/>
</dbReference>
<keyword evidence="5 7" id="KW-0093">Biotin biosynthesis</keyword>
<feature type="binding site" evidence="7">
    <location>
        <position position="68"/>
    </location>
    <ligand>
        <name>substrate</name>
    </ligand>
</feature>
<keyword evidence="7" id="KW-0963">Cytoplasm</keyword>
<comment type="similarity">
    <text evidence="7">Belongs to the class-III pyridoxal-phosphate-dependent aminotransferase family. BioA subfamily.</text>
</comment>
<dbReference type="AlphaFoldDB" id="A0A0K2H0B5"/>
<dbReference type="RefSeq" id="WP_082313192.1">
    <property type="nucleotide sequence ID" value="NZ_CP006841.1"/>
</dbReference>
<dbReference type="HAMAP" id="MF_00834">
    <property type="entry name" value="BioA"/>
    <property type="match status" value="1"/>
</dbReference>
<dbReference type="SUPFAM" id="SSF53383">
    <property type="entry name" value="PLP-dependent transferases"/>
    <property type="match status" value="1"/>
</dbReference>
<sequence length="445" mass="47508">MNRPAAQTNAASPESPTPATLAQFDAEHIWHPYGPIPAPVSPQLVEEAHGVYLRLADGRELIDGMSSWWAACHGHSHPKLVEAATRQAAKMSHVMFGGLTHRPAIELAQKLLRLAGPGFDAVFFSDSGSVSVEVAIKMALQYSQAIGHPERTRLATWRGGYHGDTRAPMSVCDPEGGMHSLWAGQWSPQVFADVPPPRGSSAETRAAYLAHFDSLIDDSVAGVIVEPVVQGAGGMRFHDHELLVGLRELCDRRGILLIADEIATGFGRAGDLFTTQAAGIVPDIMCVGKALTGGFMSFAATLTTAEVARAISSGAGGGLMHGPTFMGNPLACAVASAQLDLIEEGAWRSDVPRIEKRLFRQLEPLATSDAVADVRVLGAIGVVEMRRLVDMALATKAAVDAGVWLRPFGKLVYTMPPYICTDDEVDRICTAIAAIVRAEETRTHP</sequence>
<dbReference type="GO" id="GO:0005737">
    <property type="term" value="C:cytoplasm"/>
    <property type="evidence" value="ECO:0007669"/>
    <property type="project" value="UniProtKB-SubCell"/>
</dbReference>
<dbReference type="KEGG" id="clw:CLAC_06785"/>
<evidence type="ECO:0000256" key="3">
    <source>
        <dbReference type="ARBA" id="ARBA00022679"/>
    </source>
</evidence>
<dbReference type="InterPro" id="IPR005814">
    <property type="entry name" value="Aminotrans_3"/>
</dbReference>
<dbReference type="InterPro" id="IPR049704">
    <property type="entry name" value="Aminotrans_3_PPA_site"/>
</dbReference>
<feature type="modified residue" description="N6-(pyridoxal phosphate)lysine" evidence="7">
    <location>
        <position position="289"/>
    </location>
</feature>
<keyword evidence="4 7" id="KW-0949">S-adenosyl-L-methionine</keyword>
<proteinExistence type="inferred from homology"/>
<dbReference type="PROSITE" id="PS00600">
    <property type="entry name" value="AA_TRANSFER_CLASS_3"/>
    <property type="match status" value="1"/>
</dbReference>
<name>A0A0K2H0B5_9CORY</name>
<feature type="binding site" evidence="7">
    <location>
        <position position="289"/>
    </location>
    <ligand>
        <name>substrate</name>
    </ligand>
</feature>
<dbReference type="EMBL" id="CP006841">
    <property type="protein sequence ID" value="ALA67485.1"/>
    <property type="molecule type" value="Genomic_DNA"/>
</dbReference>
<comment type="subunit">
    <text evidence="7">Homodimer.</text>
</comment>
<dbReference type="InterPro" id="IPR015422">
    <property type="entry name" value="PyrdxlP-dep_Trfase_small"/>
</dbReference>
<comment type="function">
    <text evidence="7">Catalyzes the transfer of the alpha-amino group from S-adenosyl-L-methionine (SAM) to 7-keto-8-aminopelargonic acid (KAPA) to form 7,8-diaminopelargonic acid (DAPA). It is the only aminotransferase known to utilize SAM as an amino donor.</text>
</comment>
<feature type="binding site" evidence="7">
    <location>
        <position position="260"/>
    </location>
    <ligand>
        <name>pyridoxal 5'-phosphate</name>
        <dbReference type="ChEBI" id="CHEBI:597326"/>
    </ligand>
</feature>
<dbReference type="GO" id="GO:0004015">
    <property type="term" value="F:adenosylmethionine-8-amino-7-oxononanoate transaminase activity"/>
    <property type="evidence" value="ECO:0007669"/>
    <property type="project" value="UniProtKB-UniRule"/>
</dbReference>